<proteinExistence type="predicted"/>
<name>A0A3M8DV52_9BACL</name>
<dbReference type="Proteomes" id="UP000271031">
    <property type="component" value="Unassembled WGS sequence"/>
</dbReference>
<dbReference type="InterPro" id="IPR011006">
    <property type="entry name" value="CheY-like_superfamily"/>
</dbReference>
<dbReference type="SUPFAM" id="SSF46689">
    <property type="entry name" value="Homeodomain-like"/>
    <property type="match status" value="2"/>
</dbReference>
<dbReference type="GO" id="GO:0043565">
    <property type="term" value="F:sequence-specific DNA binding"/>
    <property type="evidence" value="ECO:0007669"/>
    <property type="project" value="InterPro"/>
</dbReference>
<dbReference type="InterPro" id="IPR020449">
    <property type="entry name" value="Tscrpt_reg_AraC-type_HTH"/>
</dbReference>
<dbReference type="Pfam" id="PF12833">
    <property type="entry name" value="HTH_18"/>
    <property type="match status" value="1"/>
</dbReference>
<reference evidence="7 8" key="1">
    <citation type="submission" date="2018-10" db="EMBL/GenBank/DDBJ databases">
        <title>Phylogenomics of Brevibacillus.</title>
        <authorList>
            <person name="Dunlap C."/>
        </authorList>
    </citation>
    <scope>NUCLEOTIDE SEQUENCE [LARGE SCALE GENOMIC DNA]</scope>
    <source>
        <strain evidence="7 8">JCM 15716</strain>
    </source>
</reference>
<accession>A0A3M8DV52</accession>
<gene>
    <name evidence="7" type="ORF">EDM56_04930</name>
</gene>
<dbReference type="AlphaFoldDB" id="A0A3M8DV52"/>
<dbReference type="Gene3D" id="3.40.50.2300">
    <property type="match status" value="1"/>
</dbReference>
<evidence type="ECO:0000256" key="3">
    <source>
        <dbReference type="ARBA" id="ARBA00023163"/>
    </source>
</evidence>
<keyword evidence="4" id="KW-0597">Phosphoprotein</keyword>
<organism evidence="7 8">
    <name type="scientific">Brevibacillus fluminis</name>
    <dbReference type="NCBI Taxonomy" id="511487"/>
    <lineage>
        <taxon>Bacteria</taxon>
        <taxon>Bacillati</taxon>
        <taxon>Bacillota</taxon>
        <taxon>Bacilli</taxon>
        <taxon>Bacillales</taxon>
        <taxon>Paenibacillaceae</taxon>
        <taxon>Brevibacillus</taxon>
    </lineage>
</organism>
<evidence type="ECO:0000259" key="6">
    <source>
        <dbReference type="PROSITE" id="PS50110"/>
    </source>
</evidence>
<evidence type="ECO:0000313" key="7">
    <source>
        <dbReference type="EMBL" id="RNB91389.1"/>
    </source>
</evidence>
<evidence type="ECO:0000256" key="1">
    <source>
        <dbReference type="ARBA" id="ARBA00023015"/>
    </source>
</evidence>
<protein>
    <submittedName>
        <fullName evidence="7">AraC family transcriptional regulator</fullName>
    </submittedName>
</protein>
<keyword evidence="1" id="KW-0805">Transcription regulation</keyword>
<dbReference type="InterPro" id="IPR001789">
    <property type="entry name" value="Sig_transdc_resp-reg_receiver"/>
</dbReference>
<dbReference type="PROSITE" id="PS01124">
    <property type="entry name" value="HTH_ARAC_FAMILY_2"/>
    <property type="match status" value="1"/>
</dbReference>
<dbReference type="GO" id="GO:0003700">
    <property type="term" value="F:DNA-binding transcription factor activity"/>
    <property type="evidence" value="ECO:0007669"/>
    <property type="project" value="InterPro"/>
</dbReference>
<evidence type="ECO:0000259" key="5">
    <source>
        <dbReference type="PROSITE" id="PS01124"/>
    </source>
</evidence>
<dbReference type="OrthoDB" id="9788446at2"/>
<dbReference type="SUPFAM" id="SSF52172">
    <property type="entry name" value="CheY-like"/>
    <property type="match status" value="1"/>
</dbReference>
<dbReference type="Pfam" id="PF00072">
    <property type="entry name" value="Response_reg"/>
    <property type="match status" value="1"/>
</dbReference>
<evidence type="ECO:0000313" key="8">
    <source>
        <dbReference type="Proteomes" id="UP000271031"/>
    </source>
</evidence>
<dbReference type="PRINTS" id="PR00032">
    <property type="entry name" value="HTHARAC"/>
</dbReference>
<feature type="domain" description="Response regulatory" evidence="6">
    <location>
        <begin position="2"/>
        <end position="118"/>
    </location>
</feature>
<dbReference type="InterPro" id="IPR018060">
    <property type="entry name" value="HTH_AraC"/>
</dbReference>
<dbReference type="PANTHER" id="PTHR43280:SF2">
    <property type="entry name" value="HTH-TYPE TRANSCRIPTIONAL REGULATOR EXSA"/>
    <property type="match status" value="1"/>
</dbReference>
<dbReference type="PROSITE" id="PS50110">
    <property type="entry name" value="RESPONSE_REGULATORY"/>
    <property type="match status" value="1"/>
</dbReference>
<dbReference type="InterPro" id="IPR009057">
    <property type="entry name" value="Homeodomain-like_sf"/>
</dbReference>
<feature type="modified residue" description="4-aspartylphosphate" evidence="4">
    <location>
        <position position="53"/>
    </location>
</feature>
<keyword evidence="2" id="KW-0238">DNA-binding</keyword>
<evidence type="ECO:0000256" key="2">
    <source>
        <dbReference type="ARBA" id="ARBA00023125"/>
    </source>
</evidence>
<evidence type="ECO:0000256" key="4">
    <source>
        <dbReference type="PROSITE-ProRule" id="PRU00169"/>
    </source>
</evidence>
<dbReference type="Gene3D" id="1.10.10.60">
    <property type="entry name" value="Homeodomain-like"/>
    <property type="match status" value="2"/>
</dbReference>
<sequence>MNVLLVDDEPLELDQLEYLISPLFPFWNLYKAYDGSQALAICQKVKIHLAFLDINLPGKSGLELGDELRQLNPDVDLIIVTAYQNFHYAKQSIRLGVVDYMTKPVIESELVDILSKYRNSTAHTEYSRVIHDALSIIHEKYADKLNLADLAAEVHINATYLSRRFTEEVGVSFSEYLMQYRIQMAKKMLLTHPDWSISTVAEKTGFNSQHYFSTIFRKQMGSTPKEYREKEK</sequence>
<keyword evidence="3" id="KW-0804">Transcription</keyword>
<dbReference type="SMART" id="SM00342">
    <property type="entry name" value="HTH_ARAC"/>
    <property type="match status" value="1"/>
</dbReference>
<dbReference type="GO" id="GO:0000160">
    <property type="term" value="P:phosphorelay signal transduction system"/>
    <property type="evidence" value="ECO:0007669"/>
    <property type="project" value="InterPro"/>
</dbReference>
<dbReference type="CDD" id="cd17536">
    <property type="entry name" value="REC_YesN-like"/>
    <property type="match status" value="1"/>
</dbReference>
<comment type="caution">
    <text evidence="7">The sequence shown here is derived from an EMBL/GenBank/DDBJ whole genome shotgun (WGS) entry which is preliminary data.</text>
</comment>
<dbReference type="RefSeq" id="WP_122916781.1">
    <property type="nucleotide sequence ID" value="NZ_RHHQ01000005.1"/>
</dbReference>
<dbReference type="PANTHER" id="PTHR43280">
    <property type="entry name" value="ARAC-FAMILY TRANSCRIPTIONAL REGULATOR"/>
    <property type="match status" value="1"/>
</dbReference>
<dbReference type="InterPro" id="IPR018062">
    <property type="entry name" value="HTH_AraC-typ_CS"/>
</dbReference>
<dbReference type="PROSITE" id="PS00041">
    <property type="entry name" value="HTH_ARAC_FAMILY_1"/>
    <property type="match status" value="1"/>
</dbReference>
<dbReference type="EMBL" id="RHHQ01000005">
    <property type="protein sequence ID" value="RNB91389.1"/>
    <property type="molecule type" value="Genomic_DNA"/>
</dbReference>
<keyword evidence="8" id="KW-1185">Reference proteome</keyword>
<dbReference type="SMART" id="SM00448">
    <property type="entry name" value="REC"/>
    <property type="match status" value="1"/>
</dbReference>
<feature type="domain" description="HTH araC/xylS-type" evidence="5">
    <location>
        <begin position="131"/>
        <end position="230"/>
    </location>
</feature>